<dbReference type="Gene3D" id="3.30.460.10">
    <property type="entry name" value="Beta Polymerase, domain 2"/>
    <property type="match status" value="1"/>
</dbReference>
<comment type="catalytic activity">
    <reaction evidence="11">
        <text>DNA(n) + a 2'-deoxyribonucleoside 5'-triphosphate = DNA(n+1) + diphosphate</text>
        <dbReference type="Rhea" id="RHEA:22508"/>
        <dbReference type="Rhea" id="RHEA-COMP:17339"/>
        <dbReference type="Rhea" id="RHEA-COMP:17340"/>
        <dbReference type="ChEBI" id="CHEBI:33019"/>
        <dbReference type="ChEBI" id="CHEBI:61560"/>
        <dbReference type="ChEBI" id="CHEBI:173112"/>
        <dbReference type="EC" id="2.7.7.7"/>
    </reaction>
</comment>
<evidence type="ECO:0000256" key="9">
    <source>
        <dbReference type="ARBA" id="ARBA00023204"/>
    </source>
</evidence>
<dbReference type="Gene3D" id="1.10.150.20">
    <property type="entry name" value="5' to 3' exonuclease, C-terminal subdomain"/>
    <property type="match status" value="1"/>
</dbReference>
<dbReference type="GO" id="GO:0003887">
    <property type="term" value="F:DNA-directed DNA polymerase activity"/>
    <property type="evidence" value="ECO:0007669"/>
    <property type="project" value="UniProtKB-KW"/>
</dbReference>
<dbReference type="GO" id="GO:0006303">
    <property type="term" value="P:double-strand break repair via nonhomologous end joining"/>
    <property type="evidence" value="ECO:0007669"/>
    <property type="project" value="TreeGrafter"/>
</dbReference>
<feature type="compositionally biased region" description="Basic residues" evidence="12">
    <location>
        <begin position="393"/>
        <end position="406"/>
    </location>
</feature>
<evidence type="ECO:0000256" key="7">
    <source>
        <dbReference type="ARBA" id="ARBA00022932"/>
    </source>
</evidence>
<feature type="region of interest" description="Disordered" evidence="12">
    <location>
        <begin position="608"/>
        <end position="660"/>
    </location>
</feature>
<dbReference type="InterPro" id="IPR010996">
    <property type="entry name" value="HHH_MUS81"/>
</dbReference>
<evidence type="ECO:0000256" key="8">
    <source>
        <dbReference type="ARBA" id="ARBA00023027"/>
    </source>
</evidence>
<keyword evidence="1" id="KW-0436">Ligase</keyword>
<feature type="compositionally biased region" description="Basic and acidic residues" evidence="12">
    <location>
        <begin position="545"/>
        <end position="559"/>
    </location>
</feature>
<dbReference type="Pfam" id="PF14792">
    <property type="entry name" value="DNA_pol_B_palm"/>
    <property type="match status" value="1"/>
</dbReference>
<dbReference type="SUPFAM" id="SSF56091">
    <property type="entry name" value="DNA ligase/mRNA capping enzyme, catalytic domain"/>
    <property type="match status" value="1"/>
</dbReference>
<evidence type="ECO:0000256" key="1">
    <source>
        <dbReference type="ARBA" id="ARBA00022598"/>
    </source>
</evidence>
<dbReference type="GO" id="GO:0003677">
    <property type="term" value="F:DNA binding"/>
    <property type="evidence" value="ECO:0007669"/>
    <property type="project" value="InterPro"/>
</dbReference>
<dbReference type="Pfam" id="PF01653">
    <property type="entry name" value="DNA_ligase_aden"/>
    <property type="match status" value="1"/>
</dbReference>
<dbReference type="InterPro" id="IPR013840">
    <property type="entry name" value="DNAligase_N"/>
</dbReference>
<dbReference type="InterPro" id="IPR028207">
    <property type="entry name" value="DNA_pol_B_palm_palm"/>
</dbReference>
<evidence type="ECO:0000256" key="11">
    <source>
        <dbReference type="ARBA" id="ARBA00049244"/>
    </source>
</evidence>
<dbReference type="InterPro" id="IPR022312">
    <property type="entry name" value="DNA_pol_X"/>
</dbReference>
<keyword evidence="5" id="KW-0235">DNA replication</keyword>
<keyword evidence="3" id="KW-0808">Transferase</keyword>
<dbReference type="InterPro" id="IPR013839">
    <property type="entry name" value="DNAligase_adenylation"/>
</dbReference>
<dbReference type="Gene3D" id="1.10.150.110">
    <property type="entry name" value="DNA polymerase beta, N-terminal domain-like"/>
    <property type="match status" value="1"/>
</dbReference>
<evidence type="ECO:0000313" key="15">
    <source>
        <dbReference type="EMBL" id="QHU09981.1"/>
    </source>
</evidence>
<dbReference type="PANTHER" id="PTHR11276:SF28">
    <property type="entry name" value="DNA POLYMERASE LAMBDA"/>
    <property type="match status" value="1"/>
</dbReference>
<evidence type="ECO:0000256" key="3">
    <source>
        <dbReference type="ARBA" id="ARBA00022679"/>
    </source>
</evidence>
<dbReference type="InterPro" id="IPR027421">
    <property type="entry name" value="DNA_pol_lamdba_lyase_dom_sf"/>
</dbReference>
<evidence type="ECO:0000256" key="10">
    <source>
        <dbReference type="ARBA" id="ARBA00034005"/>
    </source>
</evidence>
<dbReference type="SUPFAM" id="SSF50249">
    <property type="entry name" value="Nucleic acid-binding proteins"/>
    <property type="match status" value="1"/>
</dbReference>
<dbReference type="InterPro" id="IPR012340">
    <property type="entry name" value="NA-bd_OB-fold"/>
</dbReference>
<dbReference type="PRINTS" id="PR00870">
    <property type="entry name" value="DNAPOLXBETA"/>
</dbReference>
<keyword evidence="2" id="KW-0237">DNA synthesis</keyword>
<keyword evidence="8" id="KW-0520">NAD</keyword>
<dbReference type="Gene3D" id="2.40.50.140">
    <property type="entry name" value="Nucleic acid-binding proteins"/>
    <property type="match status" value="1"/>
</dbReference>
<dbReference type="GO" id="GO:0006260">
    <property type="term" value="P:DNA replication"/>
    <property type="evidence" value="ECO:0007669"/>
    <property type="project" value="UniProtKB-KW"/>
</dbReference>
<evidence type="ECO:0000256" key="5">
    <source>
        <dbReference type="ARBA" id="ARBA00022705"/>
    </source>
</evidence>
<evidence type="ECO:0000256" key="6">
    <source>
        <dbReference type="ARBA" id="ARBA00022763"/>
    </source>
</evidence>
<dbReference type="Gene3D" id="3.30.470.30">
    <property type="entry name" value="DNA ligase/mRNA capping enzyme"/>
    <property type="match status" value="1"/>
</dbReference>
<protein>
    <submittedName>
        <fullName evidence="15">Uncharacterized protein</fullName>
    </submittedName>
</protein>
<feature type="region of interest" description="Disordered" evidence="12">
    <location>
        <begin position="371"/>
        <end position="410"/>
    </location>
</feature>
<dbReference type="InterPro" id="IPR029398">
    <property type="entry name" value="PolB_thumb"/>
</dbReference>
<dbReference type="GO" id="GO:0005634">
    <property type="term" value="C:nucleus"/>
    <property type="evidence" value="ECO:0007669"/>
    <property type="project" value="TreeGrafter"/>
</dbReference>
<dbReference type="GO" id="GO:0003911">
    <property type="term" value="F:DNA ligase (NAD+) activity"/>
    <property type="evidence" value="ECO:0007669"/>
    <property type="project" value="UniProtKB-EC"/>
</dbReference>
<dbReference type="SMART" id="SM00532">
    <property type="entry name" value="LIGANc"/>
    <property type="match status" value="1"/>
</dbReference>
<dbReference type="SUPFAM" id="SSF81585">
    <property type="entry name" value="PsbU/PolX domain-like"/>
    <property type="match status" value="1"/>
</dbReference>
<feature type="compositionally biased region" description="Basic and acidic residues" evidence="12">
    <location>
        <begin position="431"/>
        <end position="442"/>
    </location>
</feature>
<dbReference type="Pfam" id="PF14716">
    <property type="entry name" value="HHH_8"/>
    <property type="match status" value="1"/>
</dbReference>
<dbReference type="SUPFAM" id="SSF47802">
    <property type="entry name" value="DNA polymerase beta, N-terminal domain-like"/>
    <property type="match status" value="1"/>
</dbReference>
<evidence type="ECO:0000256" key="4">
    <source>
        <dbReference type="ARBA" id="ARBA00022695"/>
    </source>
</evidence>
<sequence length="1325" mass="148318">MSDLKPKRKYTRKVKSPATVAIESAPGRPRKNEVYANLMGELLDIMVKRGDNIRARVYRRAQESILSIQDDIYEPADLAGKPGIGPVILEKLKTYDETGTLDILEREKENPENILSDVYGVGTKKAKELVGKGITSIAQLRERQDEVLNDVQKVGLKYYEDILEKIPRKEIDEYAAIFQTAYETVSKKTEMKYEIVGSYRRGAAASGDIDVIITSTSVTAFNEWIDELLATKIIIEVLSRGKSKCLVITRLKEGYTARRVDFLYTTPEEYPFAVLYFTGSKGFNATMRGFALTKGLSLNEHGLTKMVDKKKEEKLVLNIVDERGIFDYLGLVYKDPKERIDGRAVIPKDGKPLDSPVIENVGEPDIAQEFAQKTGEKNVPKSSAKEVYSSPKSQKKTQKNTTKKLPKGLSKDPKELEAFCTEFLENKRVEKSEEQKVQEPKMPKYSAEAISEKPEFKELPKGPTIKKTRKTKTQKLSKEPNITEPETPKPPIKILPGSPKLKESDVVEIPNVPKSPKHATEIHPIVIPKSVSVSKSNITKKVRKPKMEKVPKVPKEPKKNKTAKLPKGEHTEVPQSSPKQSPLVINPSISQEPIAKIEYNKLDSAKDVPKEPVAKNTTKKLPKVLPENTKVKTPEGTLSPKVSITQKTQKGSKKGSKKTTEKTMNIKVSQQEIQHVETMPKEFIETTKSHIQEFKNSGITVLENLSQEELSNIILVASNNYYNEKGDLMTDNEYDIVKEYTEQKYPKNAAIQQIGAPIADRARNKVELPYEMWSMDKIKPDSNALPGWMKKYKGPYVLSCKLDGVSGLYSTEGPSPKLYTRGDGKIGQDISFLLPTLKLPQEKGIVVRGEFIIPKKVFEEKYAKQFANPRNLVSGIVNSKKADEKSADLHFVTYEVIMPQLKPSEQLAKLKSSGFEVVQNDIRQALSNEGLSEVLVDWRTNYMYEIDGVIVTDDAIHPRISGNPDHAFAFKMVLSDQKAEVKIVDVLWSPSKDGFLKPRVRIEPVRLGGVTIEYATGYNAKFIEDNKIGIGAMVEIIRSGDVIPKIIKVIVPAEKAKMPTEPYKWNETHVDVLLENATENATVQEKNLTAFFTHLEVEGLKAGNIKKLMATGYDTIPKILAMTKEDFAKVGYKSLADKYVENIRAKVKNASIVGLMVASGTMGRGLGEKKLEPILEAHPDILVSKEDPAAKIAKVKAVRGIENKTATLFVENIPRFVAFLDSIGQSQKLKETPVAEASPRVRESALEIDISNPLYGKKIVMTKVRDQTIIRELKFRGATLEDTIGSKTFVLIVKSLEDVSNKTKYAVEHGIPIMTPDEFKDKYFT</sequence>
<evidence type="ECO:0000259" key="14">
    <source>
        <dbReference type="SMART" id="SM00532"/>
    </source>
</evidence>
<dbReference type="PANTHER" id="PTHR11276">
    <property type="entry name" value="DNA POLYMERASE TYPE-X FAMILY MEMBER"/>
    <property type="match status" value="1"/>
</dbReference>
<feature type="domain" description="NAD-dependent DNA ligase N-terminal" evidence="14">
    <location>
        <begin position="700"/>
        <end position="1072"/>
    </location>
</feature>
<keyword evidence="6" id="KW-0227">DNA damage</keyword>
<keyword evidence="4" id="KW-0548">Nucleotidyltransferase</keyword>
<dbReference type="CDD" id="cd00141">
    <property type="entry name" value="NT_POLXc"/>
    <property type="match status" value="1"/>
</dbReference>
<dbReference type="PRINTS" id="PR00869">
    <property type="entry name" value="DNAPOLX"/>
</dbReference>
<dbReference type="EMBL" id="MN740749">
    <property type="protein sequence ID" value="QHU09981.1"/>
    <property type="molecule type" value="Genomic_DNA"/>
</dbReference>
<proteinExistence type="predicted"/>
<evidence type="ECO:0000259" key="13">
    <source>
        <dbReference type="SMART" id="SM00483"/>
    </source>
</evidence>
<organism evidence="15">
    <name type="scientific">viral metagenome</name>
    <dbReference type="NCBI Taxonomy" id="1070528"/>
    <lineage>
        <taxon>unclassified sequences</taxon>
        <taxon>metagenomes</taxon>
        <taxon>organismal metagenomes</taxon>
    </lineage>
</organism>
<evidence type="ECO:0000256" key="2">
    <source>
        <dbReference type="ARBA" id="ARBA00022634"/>
    </source>
</evidence>
<dbReference type="Gene3D" id="3.30.210.10">
    <property type="entry name" value="DNA polymerase, thumb domain"/>
    <property type="match status" value="1"/>
</dbReference>
<feature type="compositionally biased region" description="Basic and acidic residues" evidence="12">
    <location>
        <begin position="450"/>
        <end position="460"/>
    </location>
</feature>
<reference evidence="15" key="1">
    <citation type="journal article" date="2020" name="Nature">
        <title>Giant virus diversity and host interactions through global metagenomics.</title>
        <authorList>
            <person name="Schulz F."/>
            <person name="Roux S."/>
            <person name="Paez-Espino D."/>
            <person name="Jungbluth S."/>
            <person name="Walsh D.A."/>
            <person name="Denef V.J."/>
            <person name="McMahon K.D."/>
            <person name="Konstantinidis K.T."/>
            <person name="Eloe-Fadrosh E.A."/>
            <person name="Kyrpides N.C."/>
            <person name="Woyke T."/>
        </authorList>
    </citation>
    <scope>NUCLEOTIDE SEQUENCE</scope>
    <source>
        <strain evidence="15">GVMAG-S-1101164-67</strain>
    </source>
</reference>
<dbReference type="InterPro" id="IPR002008">
    <property type="entry name" value="DNA_pol_X_beta-like"/>
</dbReference>
<accession>A0A6C0JYL0</accession>
<name>A0A6C0JYL0_9ZZZZ</name>
<dbReference type="InterPro" id="IPR002054">
    <property type="entry name" value="DNA-dir_DNA_pol_X"/>
</dbReference>
<dbReference type="Gene3D" id="3.40.50.10190">
    <property type="entry name" value="BRCT domain"/>
    <property type="match status" value="1"/>
</dbReference>
<dbReference type="Pfam" id="PF14791">
    <property type="entry name" value="DNA_pol_B_thumb"/>
    <property type="match status" value="1"/>
</dbReference>
<dbReference type="InterPro" id="IPR036420">
    <property type="entry name" value="BRCT_dom_sf"/>
</dbReference>
<keyword evidence="9" id="KW-0234">DNA repair</keyword>
<dbReference type="Pfam" id="PF03120">
    <property type="entry name" value="OB_DNA_ligase"/>
    <property type="match status" value="1"/>
</dbReference>
<evidence type="ECO:0000256" key="12">
    <source>
        <dbReference type="SAM" id="MobiDB-lite"/>
    </source>
</evidence>
<feature type="compositionally biased region" description="Basic residues" evidence="12">
    <location>
        <begin position="464"/>
        <end position="475"/>
    </location>
</feature>
<feature type="region of interest" description="Disordered" evidence="12">
    <location>
        <begin position="535"/>
        <end position="589"/>
    </location>
</feature>
<dbReference type="SMART" id="SM00483">
    <property type="entry name" value="POLXc"/>
    <property type="match status" value="1"/>
</dbReference>
<dbReference type="Pfam" id="PF10391">
    <property type="entry name" value="DNA_pol_lambd_f"/>
    <property type="match status" value="1"/>
</dbReference>
<dbReference type="InterPro" id="IPR037160">
    <property type="entry name" value="DNA_Pol_thumb_sf"/>
</dbReference>
<dbReference type="SUPFAM" id="SSF81301">
    <property type="entry name" value="Nucleotidyltransferase"/>
    <property type="match status" value="1"/>
</dbReference>
<feature type="domain" description="DNA-directed DNA polymerase X" evidence="13">
    <location>
        <begin position="30"/>
        <end position="340"/>
    </location>
</feature>
<dbReference type="InterPro" id="IPR018944">
    <property type="entry name" value="DNA_pol_lambd_fingers_domain"/>
</dbReference>
<dbReference type="SUPFAM" id="SSF52113">
    <property type="entry name" value="BRCT domain"/>
    <property type="match status" value="1"/>
</dbReference>
<comment type="catalytic activity">
    <reaction evidence="10">
        <text>NAD(+) + (deoxyribonucleotide)n-3'-hydroxyl + 5'-phospho-(deoxyribonucleotide)m = (deoxyribonucleotide)n+m + AMP + beta-nicotinamide D-nucleotide.</text>
        <dbReference type="EC" id="6.5.1.2"/>
    </reaction>
</comment>
<feature type="region of interest" description="Disordered" evidence="12">
    <location>
        <begin position="431"/>
        <end position="501"/>
    </location>
</feature>
<dbReference type="InterPro" id="IPR043519">
    <property type="entry name" value="NT_sf"/>
</dbReference>
<keyword evidence="7" id="KW-0239">DNA-directed DNA polymerase</keyword>
<dbReference type="InterPro" id="IPR004150">
    <property type="entry name" value="NAD_DNA_ligase_OB"/>
</dbReference>